<dbReference type="Proteomes" id="UP000001544">
    <property type="component" value="Chromosome"/>
</dbReference>
<keyword evidence="2" id="KW-1185">Reference proteome</keyword>
<organism evidence="1 2">
    <name type="scientific">Alkalihalophilus pseudofirmus (strain ATCC BAA-2126 / JCM 17055 / OF4)</name>
    <name type="common">Bacillus pseudofirmus</name>
    <dbReference type="NCBI Taxonomy" id="398511"/>
    <lineage>
        <taxon>Bacteria</taxon>
        <taxon>Bacillati</taxon>
        <taxon>Bacillota</taxon>
        <taxon>Bacilli</taxon>
        <taxon>Bacillales</taxon>
        <taxon>Bacillaceae</taxon>
        <taxon>Alkalihalophilus</taxon>
    </lineage>
</organism>
<accession>D3FYT1</accession>
<dbReference type="STRING" id="398511.BpOF4_04500"/>
<name>D3FYT1_ALKPO</name>
<reference evidence="1 2" key="1">
    <citation type="journal article" date="2011" name="Environ. Microbiol.">
        <title>Genome of alkaliphilic Bacillus pseudofirmus OF4 reveals adaptations that support the ability to grow in an external pH range from 7.5 to 11.4.</title>
        <authorList>
            <person name="Janto B."/>
            <person name="Ahmed A."/>
            <person name="Ito M."/>
            <person name="Liu J."/>
            <person name="Hicks D.B."/>
            <person name="Pagni S."/>
            <person name="Fackelmayer O.J."/>
            <person name="Smith T.A."/>
            <person name="Earl J."/>
            <person name="Elbourne L.D."/>
            <person name="Hassan K."/>
            <person name="Paulsen I.T."/>
            <person name="Kolsto A.B."/>
            <person name="Tourasse N.J."/>
            <person name="Ehrlich G.D."/>
            <person name="Boissy R."/>
            <person name="Ivey D.M."/>
            <person name="Li G."/>
            <person name="Xue Y."/>
            <person name="Ma Y."/>
            <person name="Hu F.Z."/>
            <person name="Krulwich T.A."/>
        </authorList>
    </citation>
    <scope>NUCLEOTIDE SEQUENCE [LARGE SCALE GENOMIC DNA]</scope>
    <source>
        <strain evidence="2">ATCC BAA-2126 / JCM 17055 / OF4</strain>
    </source>
</reference>
<dbReference type="HOGENOM" id="CLU_2258127_0_0_9"/>
<dbReference type="EMBL" id="CP001878">
    <property type="protein sequence ID" value="ADC48964.1"/>
    <property type="molecule type" value="Genomic_DNA"/>
</dbReference>
<dbReference type="KEGG" id="bpf:BpOF4_04500"/>
<evidence type="ECO:0000313" key="1">
    <source>
        <dbReference type="EMBL" id="ADC48964.1"/>
    </source>
</evidence>
<dbReference type="AlphaFoldDB" id="D3FYT1"/>
<sequence length="103" mass="11776">MNFSLTTIKDSFESDGRIKTERHSALVDHKNRIAIYTARDEVRLGAVDADNRLGWSILLAEGIRKPVGLTELYGRLQALSAYDYFRLYADRCSDYSFGLERLV</sequence>
<evidence type="ECO:0000313" key="2">
    <source>
        <dbReference type="Proteomes" id="UP000001544"/>
    </source>
</evidence>
<protein>
    <submittedName>
        <fullName evidence="1">Uncharacterized protein</fullName>
    </submittedName>
</protein>
<proteinExistence type="predicted"/>
<gene>
    <name evidence="1" type="ordered locus">BpOF4_04500</name>
</gene>